<feature type="transmembrane region" description="Helical" evidence="2">
    <location>
        <begin position="66"/>
        <end position="89"/>
    </location>
</feature>
<organism evidence="3 4">
    <name type="scientific">Clohesyomyces aquaticus</name>
    <dbReference type="NCBI Taxonomy" id="1231657"/>
    <lineage>
        <taxon>Eukaryota</taxon>
        <taxon>Fungi</taxon>
        <taxon>Dikarya</taxon>
        <taxon>Ascomycota</taxon>
        <taxon>Pezizomycotina</taxon>
        <taxon>Dothideomycetes</taxon>
        <taxon>Pleosporomycetidae</taxon>
        <taxon>Pleosporales</taxon>
        <taxon>Lindgomycetaceae</taxon>
        <taxon>Clohesyomyces</taxon>
    </lineage>
</organism>
<name>A0A1Y1ZNG2_9PLEO</name>
<keyword evidence="2" id="KW-0472">Membrane</keyword>
<evidence type="ECO:0000313" key="3">
    <source>
        <dbReference type="EMBL" id="ORY11789.1"/>
    </source>
</evidence>
<feature type="compositionally biased region" description="Polar residues" evidence="1">
    <location>
        <begin position="50"/>
        <end position="64"/>
    </location>
</feature>
<proteinExistence type="predicted"/>
<dbReference type="EMBL" id="MCFA01000057">
    <property type="protein sequence ID" value="ORY11789.1"/>
    <property type="molecule type" value="Genomic_DNA"/>
</dbReference>
<comment type="caution">
    <text evidence="3">The sequence shown here is derived from an EMBL/GenBank/DDBJ whole genome shotgun (WGS) entry which is preliminary data.</text>
</comment>
<protein>
    <submittedName>
        <fullName evidence="3">Uncharacterized protein</fullName>
    </submittedName>
</protein>
<feature type="region of interest" description="Disordered" evidence="1">
    <location>
        <begin position="45"/>
        <end position="64"/>
    </location>
</feature>
<reference evidence="3 4" key="1">
    <citation type="submission" date="2016-07" db="EMBL/GenBank/DDBJ databases">
        <title>Pervasive Adenine N6-methylation of Active Genes in Fungi.</title>
        <authorList>
            <consortium name="DOE Joint Genome Institute"/>
            <person name="Mondo S.J."/>
            <person name="Dannebaum R.O."/>
            <person name="Kuo R.C."/>
            <person name="Labutti K."/>
            <person name="Haridas S."/>
            <person name="Kuo A."/>
            <person name="Salamov A."/>
            <person name="Ahrendt S.R."/>
            <person name="Lipzen A."/>
            <person name="Sullivan W."/>
            <person name="Andreopoulos W.B."/>
            <person name="Clum A."/>
            <person name="Lindquist E."/>
            <person name="Daum C."/>
            <person name="Ramamoorthy G.K."/>
            <person name="Gryganskyi A."/>
            <person name="Culley D."/>
            <person name="Magnuson J.K."/>
            <person name="James T.Y."/>
            <person name="O'Malley M.A."/>
            <person name="Stajich J.E."/>
            <person name="Spatafora J.W."/>
            <person name="Visel A."/>
            <person name="Grigoriev I.V."/>
        </authorList>
    </citation>
    <scope>NUCLEOTIDE SEQUENCE [LARGE SCALE GENOMIC DNA]</scope>
    <source>
        <strain evidence="3 4">CBS 115471</strain>
    </source>
</reference>
<evidence type="ECO:0000256" key="1">
    <source>
        <dbReference type="SAM" id="MobiDB-lite"/>
    </source>
</evidence>
<gene>
    <name evidence="3" type="ORF">BCR34DRAFT_564661</name>
</gene>
<dbReference type="Proteomes" id="UP000193144">
    <property type="component" value="Unassembled WGS sequence"/>
</dbReference>
<keyword evidence="2" id="KW-0812">Transmembrane</keyword>
<keyword evidence="2" id="KW-1133">Transmembrane helix</keyword>
<evidence type="ECO:0000256" key="2">
    <source>
        <dbReference type="SAM" id="Phobius"/>
    </source>
</evidence>
<feature type="region of interest" description="Disordered" evidence="1">
    <location>
        <begin position="21"/>
        <end position="40"/>
    </location>
</feature>
<dbReference type="AlphaFoldDB" id="A0A1Y1ZNG2"/>
<keyword evidence="4" id="KW-1185">Reference proteome</keyword>
<accession>A0A1Y1ZNG2</accession>
<sequence>MHKFQRLNTCWPFWGQGNWDATRVTTTPTPSRTTSASISASAASLAGTTEPIQSQPSQTNKPSSQAWIAGPVVGAVLGIVVVFPVGMLCQNRRSRNRAITSDTGLAIAGHNQRYGFRFAGGSPAKAAYYPVGAPANNFYEMPGYNEVVVEADGRTLLGDRDSYGRD</sequence>
<evidence type="ECO:0000313" key="4">
    <source>
        <dbReference type="Proteomes" id="UP000193144"/>
    </source>
</evidence>